<keyword evidence="2" id="KW-1185">Reference proteome</keyword>
<name>A0A3N6P900_9CYAN</name>
<dbReference type="AlphaFoldDB" id="A0A3N6P900"/>
<dbReference type="RefSeq" id="WP_124144872.1">
    <property type="nucleotide sequence ID" value="NZ_CAWOKI010000045.1"/>
</dbReference>
<evidence type="ECO:0000313" key="2">
    <source>
        <dbReference type="Proteomes" id="UP000269154"/>
    </source>
</evidence>
<protein>
    <submittedName>
        <fullName evidence="1">Uncharacterized protein</fullName>
    </submittedName>
</protein>
<accession>A0A3N6P900</accession>
<comment type="caution">
    <text evidence="1">The sequence shown here is derived from an EMBL/GenBank/DDBJ whole genome shotgun (WGS) entry which is preliminary data.</text>
</comment>
<proteinExistence type="predicted"/>
<reference evidence="1 2" key="1">
    <citation type="journal article" date="2018" name="ACS Chem. Biol.">
        <title>Ketoreductase domain dysfunction expands chemodiversity: malyngamide biosynthesis in the cyanobacterium Okeania hirsuta.</title>
        <authorList>
            <person name="Moss N.A."/>
            <person name="Leao T."/>
            <person name="Rankin M."/>
            <person name="McCullough T.M."/>
            <person name="Qu P."/>
            <person name="Korobeynikov A."/>
            <person name="Smith J.L."/>
            <person name="Gerwick L."/>
            <person name="Gerwick W.H."/>
        </authorList>
    </citation>
    <scope>NUCLEOTIDE SEQUENCE [LARGE SCALE GENOMIC DNA]</scope>
    <source>
        <strain evidence="1 2">PAB10Feb10-1</strain>
    </source>
</reference>
<gene>
    <name evidence="1" type="ORF">D5R40_19460</name>
</gene>
<dbReference type="Proteomes" id="UP000269154">
    <property type="component" value="Unassembled WGS sequence"/>
</dbReference>
<organism evidence="1 2">
    <name type="scientific">Okeania hirsuta</name>
    <dbReference type="NCBI Taxonomy" id="1458930"/>
    <lineage>
        <taxon>Bacteria</taxon>
        <taxon>Bacillati</taxon>
        <taxon>Cyanobacteriota</taxon>
        <taxon>Cyanophyceae</taxon>
        <taxon>Oscillatoriophycideae</taxon>
        <taxon>Oscillatoriales</taxon>
        <taxon>Microcoleaceae</taxon>
        <taxon>Okeania</taxon>
    </lineage>
</organism>
<sequence length="74" mass="8848">MKNIIINSKPDKVRHIPITSMQKYLVKEYYLIPGYEKFRENHKNVIAQLETILEEKVDNFDSSISTIKNYLYLK</sequence>
<evidence type="ECO:0000313" key="1">
    <source>
        <dbReference type="EMBL" id="RQH35929.1"/>
    </source>
</evidence>
<dbReference type="EMBL" id="RCBY01000120">
    <property type="protein sequence ID" value="RQH35929.1"/>
    <property type="molecule type" value="Genomic_DNA"/>
</dbReference>